<proteinExistence type="predicted"/>
<dbReference type="RefSeq" id="WP_353874460.1">
    <property type="nucleotide sequence ID" value="NZ_JBEVCJ010000006.1"/>
</dbReference>
<comment type="caution">
    <text evidence="1">The sequence shown here is derived from an EMBL/GenBank/DDBJ whole genome shotgun (WGS) entry which is preliminary data.</text>
</comment>
<dbReference type="EMBL" id="JBEVCJ010000006">
    <property type="protein sequence ID" value="MET1254843.1"/>
    <property type="molecule type" value="Genomic_DNA"/>
</dbReference>
<evidence type="ECO:0000313" key="2">
    <source>
        <dbReference type="Proteomes" id="UP001548189"/>
    </source>
</evidence>
<keyword evidence="2" id="KW-1185">Reference proteome</keyword>
<evidence type="ECO:0000313" key="1">
    <source>
        <dbReference type="EMBL" id="MET1254843.1"/>
    </source>
</evidence>
<name>A0ABV2BSW1_9GAMM</name>
<protein>
    <recommendedName>
        <fullName evidence="3">YgiT-type zinc finger protein</fullName>
    </recommendedName>
</protein>
<sequence length="113" mass="12809">MKAVEVLKVGNASLIKQFKRREKQVSLIIEKIDLQAIGNPPQVTCDLCKTSHVPMILHLTPAEWLHAVDYIGWRQVEFCSVKFELLCPDCLSSLKIKEDSTLSSLEKLGKIKF</sequence>
<accession>A0ABV2BSW1</accession>
<dbReference type="Proteomes" id="UP001548189">
    <property type="component" value="Unassembled WGS sequence"/>
</dbReference>
<gene>
    <name evidence="1" type="ORF">ABVT43_06890</name>
</gene>
<evidence type="ECO:0008006" key="3">
    <source>
        <dbReference type="Google" id="ProtNLM"/>
    </source>
</evidence>
<reference evidence="1 2" key="1">
    <citation type="submission" date="2024-06" db="EMBL/GenBank/DDBJ databases">
        <authorList>
            <person name="Li F."/>
        </authorList>
    </citation>
    <scope>NUCLEOTIDE SEQUENCE [LARGE SCALE GENOMIC DNA]</scope>
    <source>
        <strain evidence="1 2">GXAS 311</strain>
    </source>
</reference>
<organism evidence="1 2">
    <name type="scientific">Aliikangiella maris</name>
    <dbReference type="NCBI Taxonomy" id="3162458"/>
    <lineage>
        <taxon>Bacteria</taxon>
        <taxon>Pseudomonadati</taxon>
        <taxon>Pseudomonadota</taxon>
        <taxon>Gammaproteobacteria</taxon>
        <taxon>Oceanospirillales</taxon>
        <taxon>Pleioneaceae</taxon>
        <taxon>Aliikangiella</taxon>
    </lineage>
</organism>